<protein>
    <submittedName>
        <fullName evidence="4">BamA/TamA family outer membrane protein</fullName>
    </submittedName>
</protein>
<gene>
    <name evidence="4" type="ORF">IMO34_00030</name>
</gene>
<keyword evidence="2" id="KW-0472">Membrane</keyword>
<dbReference type="Proteomes" id="UP000594500">
    <property type="component" value="Chromosome"/>
</dbReference>
<evidence type="ECO:0000256" key="2">
    <source>
        <dbReference type="ARBA" id="ARBA00023136"/>
    </source>
</evidence>
<name>A0AAP9XPG4_RAOTE</name>
<dbReference type="EMBL" id="CP062916">
    <property type="protein sequence ID" value="QPF08861.1"/>
    <property type="molecule type" value="Genomic_DNA"/>
</dbReference>
<evidence type="ECO:0000313" key="5">
    <source>
        <dbReference type="Proteomes" id="UP000594500"/>
    </source>
</evidence>
<evidence type="ECO:0000256" key="1">
    <source>
        <dbReference type="ARBA" id="ARBA00004370"/>
    </source>
</evidence>
<organism evidence="4 5">
    <name type="scientific">Raoultella terrigena</name>
    <name type="common">Klebsiella terrigena</name>
    <dbReference type="NCBI Taxonomy" id="577"/>
    <lineage>
        <taxon>Bacteria</taxon>
        <taxon>Pseudomonadati</taxon>
        <taxon>Pseudomonadota</taxon>
        <taxon>Gammaproteobacteria</taxon>
        <taxon>Enterobacterales</taxon>
        <taxon>Enterobacteriaceae</taxon>
        <taxon>Klebsiella/Raoultella group</taxon>
        <taxon>Raoultella</taxon>
    </lineage>
</organism>
<dbReference type="Gene3D" id="2.40.160.50">
    <property type="entry name" value="membrane protein fhac: a member of the omp85/tpsb transporter family"/>
    <property type="match status" value="1"/>
</dbReference>
<dbReference type="InterPro" id="IPR000184">
    <property type="entry name" value="Bac_surfAg_D15"/>
</dbReference>
<feature type="domain" description="Bacterial surface antigen (D15)" evidence="3">
    <location>
        <begin position="130"/>
        <end position="396"/>
    </location>
</feature>
<accession>A0AAP9XPG4</accession>
<evidence type="ECO:0000259" key="3">
    <source>
        <dbReference type="Pfam" id="PF01103"/>
    </source>
</evidence>
<evidence type="ECO:0000313" key="4">
    <source>
        <dbReference type="EMBL" id="QPF08861.1"/>
    </source>
</evidence>
<comment type="subcellular location">
    <subcellularLocation>
        <location evidence="1">Membrane</location>
    </subcellularLocation>
</comment>
<dbReference type="AlphaFoldDB" id="A0AAP9XPG4"/>
<sequence>MRFHFVGPDFFHWRASLLSTLRGGILFWITCSFIGQVQAQALSREKIDGWLKTLGASDKFDAAKGIDWGVMPGPFYTPELGLGIGTAVVGMYRPDPSDTVSQNSTLTLSGYASSTGAFGVSVKNYAFFAEDRWRVFLEGSLANTPTYYWGQGFAAADDDGNKEKYTAQVLTLRPTLYRQLVDNVYLGIGWSLAAQNADRLDQNDLPKIESTPQGPSVFSSGVSIDLSWDDRDFVPNPRKGQYANLRYTYYAPGLGSDTRFDEFHLHYSRYQALSEKSVLAWEADGVLTQGDVPWSMLPLLGSDERMRGYYQGRYRDKNVVSTQLEYRRQLTWRHGIVAWVGAGTMGPSVDELNNGRWLPTAGVGYRFEFKPRVNIRLDYGIGKGSSGFYFQVGEAF</sequence>
<dbReference type="GO" id="GO:0019867">
    <property type="term" value="C:outer membrane"/>
    <property type="evidence" value="ECO:0007669"/>
    <property type="project" value="InterPro"/>
</dbReference>
<proteinExistence type="predicted"/>
<dbReference type="Pfam" id="PF01103">
    <property type="entry name" value="Omp85"/>
    <property type="match status" value="1"/>
</dbReference>
<reference evidence="4 5" key="1">
    <citation type="submission" date="2020-10" db="EMBL/GenBank/DDBJ databases">
        <title>Resistance determinants and their genetic context in bacteria from a longitudinal study of pigs reared under conventional and antibiotic-free husbandry practices.</title>
        <authorList>
            <person name="Poulin-Laprade D."/>
            <person name="Brouard J.-S."/>
            <person name="Gagnon N."/>
            <person name="Turcotte A."/>
            <person name="Langlois A."/>
            <person name="Matte J.J."/>
            <person name="Carrillo C.D."/>
            <person name="Zaheer R."/>
            <person name="McAllister T."/>
            <person name="Topp E."/>
            <person name="Talbot G."/>
        </authorList>
    </citation>
    <scope>NUCLEOTIDE SEQUENCE [LARGE SCALE GENOMIC DNA]</scope>
    <source>
        <strain evidence="4 5">Res13-Abat-PEB01-P1-04-A</strain>
    </source>
</reference>